<dbReference type="SMART" id="SM01043">
    <property type="entry name" value="BTAD"/>
    <property type="match status" value="1"/>
</dbReference>
<dbReference type="Gene3D" id="3.40.50.300">
    <property type="entry name" value="P-loop containing nucleotide triphosphate hydrolases"/>
    <property type="match status" value="1"/>
</dbReference>
<dbReference type="Gene3D" id="1.10.10.10">
    <property type="entry name" value="Winged helix-like DNA-binding domain superfamily/Winged helix DNA-binding domain"/>
    <property type="match status" value="1"/>
</dbReference>
<dbReference type="EMBL" id="BONJ01000017">
    <property type="protein sequence ID" value="GIG14843.1"/>
    <property type="molecule type" value="Genomic_DNA"/>
</dbReference>
<dbReference type="PRINTS" id="PR00364">
    <property type="entry name" value="DISEASERSIST"/>
</dbReference>
<dbReference type="InterPro" id="IPR001867">
    <property type="entry name" value="OmpR/PhoB-type_DNA-bd"/>
</dbReference>
<dbReference type="InterPro" id="IPR011990">
    <property type="entry name" value="TPR-like_helical_dom_sf"/>
</dbReference>
<dbReference type="InterPro" id="IPR036388">
    <property type="entry name" value="WH-like_DNA-bd_sf"/>
</dbReference>
<dbReference type="RefSeq" id="WP_166378407.1">
    <property type="nucleotide sequence ID" value="NZ_BAAATT010000007.1"/>
</dbReference>
<dbReference type="InterPro" id="IPR005158">
    <property type="entry name" value="BTAD"/>
</dbReference>
<evidence type="ECO:0000313" key="7">
    <source>
        <dbReference type="EMBL" id="GIG14843.1"/>
    </source>
</evidence>
<dbReference type="Pfam" id="PF13424">
    <property type="entry name" value="TPR_12"/>
    <property type="match status" value="1"/>
</dbReference>
<dbReference type="SMART" id="SM00862">
    <property type="entry name" value="Trans_reg_C"/>
    <property type="match status" value="1"/>
</dbReference>
<dbReference type="SMART" id="SM00028">
    <property type="entry name" value="TPR"/>
    <property type="match status" value="5"/>
</dbReference>
<dbReference type="AlphaFoldDB" id="A0A8J3L5I2"/>
<dbReference type="SUPFAM" id="SSF46894">
    <property type="entry name" value="C-terminal effector domain of the bipartite response regulators"/>
    <property type="match status" value="1"/>
</dbReference>
<dbReference type="PANTHER" id="PTHR35807">
    <property type="entry name" value="TRANSCRIPTIONAL REGULATOR REDD-RELATED"/>
    <property type="match status" value="1"/>
</dbReference>
<evidence type="ECO:0000259" key="6">
    <source>
        <dbReference type="PROSITE" id="PS51755"/>
    </source>
</evidence>
<reference evidence="7" key="1">
    <citation type="submission" date="2021-01" db="EMBL/GenBank/DDBJ databases">
        <title>Whole genome shotgun sequence of Catellatospora methionotrophica NBRC 14553.</title>
        <authorList>
            <person name="Komaki H."/>
            <person name="Tamura T."/>
        </authorList>
    </citation>
    <scope>NUCLEOTIDE SEQUENCE</scope>
    <source>
        <strain evidence="7">NBRC 14553</strain>
    </source>
</reference>
<evidence type="ECO:0000256" key="5">
    <source>
        <dbReference type="PROSITE-ProRule" id="PRU01091"/>
    </source>
</evidence>
<sequence>MIADSDGGDFRLLGPVEVVVDGEPLRFARRQQLDLLAFLMLRAGRVVATGEIIEAMWGGAAPRTANVQVQNMVSALRAALHGRSGPLATVDRQAAGYALHITAGRLDLAAFTRLVGQAREARTPAAAVGLLRAALGLWRGTLPLAGVRATFVTAARPYLIEQRDRALEQLFDAELGCGNHAAIVPELTDAVAADPVRQRFVAQLMIALHRSGRVTDALGVYRNARHTLSDEYGLDVGRELQVLERRILLGDHTLDLPLEPDRAVAGQAVAQPVRAALPVPAQLPLDVRGFAGRGTQLAHLDALADGAAATPPETVVAVLMGTAGVGKTALAVHWAQQAAARFPDGQLYVNLRGFHPAARPVEPGEALRGFLDALGIAPERVPAGLDAQAALYRSLVAGRRILVLLDNAVDADQVRPLLPGGRGGMVLITSRDQLIGLVALEGAHPVTLGVLSGVEARELLAGRLGGARVAADVQAADEIAVRCARLPLALAMVAARAAVHPALPLRALSAELSAVRERLRPQDPDDFTTDVQAAFSWSCRRLTPSAARLFRLLGLHPGADAGVSAAASLAGAPADAVRPLLTELARAHLITEHLPGRFSLHDLLRGYAAKLAQLNETEPDRRAALRRVLSHYLHSAYAAALRIYPHRYRLDLAPADPGAAVTRFGDVNEASAWFTSEHAVLLTALNTAADENLATYAWQLASALSTYLDRYGHWHDWVATGRTALAAAERCADRAGQAHAHGSLGLAYNRLKRYGEAHAHLRRADRAFGELDDLVGQAYTNLRMSLVHEGQGDRHAALLDARHALDRFQSAGHHIGRGQALNSVGWLHAQLGQHGDAVKYCEQAVEVHRELGDREGLANALDSLGYAHHGRGDHRQATVHYQEALVVLRQLADPYYETITLTHLGDTHHAAGDRRPAADAWQLSLAMLDELGHPDAGELRDRLARLDEA</sequence>
<keyword evidence="3 5" id="KW-0238">DNA-binding</keyword>
<evidence type="ECO:0000256" key="3">
    <source>
        <dbReference type="ARBA" id="ARBA00023125"/>
    </source>
</evidence>
<dbReference type="Proteomes" id="UP000660339">
    <property type="component" value="Unassembled WGS sequence"/>
</dbReference>
<dbReference type="InterPro" id="IPR016032">
    <property type="entry name" value="Sig_transdc_resp-reg_C-effctor"/>
</dbReference>
<accession>A0A8J3L5I2</accession>
<dbReference type="PANTHER" id="PTHR35807:SF1">
    <property type="entry name" value="TRANSCRIPTIONAL REGULATOR REDD"/>
    <property type="match status" value="1"/>
</dbReference>
<feature type="domain" description="OmpR/PhoB-type" evidence="6">
    <location>
        <begin position="1"/>
        <end position="101"/>
    </location>
</feature>
<dbReference type="Pfam" id="PF00486">
    <property type="entry name" value="Trans_reg_C"/>
    <property type="match status" value="1"/>
</dbReference>
<dbReference type="InterPro" id="IPR051677">
    <property type="entry name" value="AfsR-DnrI-RedD_regulator"/>
</dbReference>
<keyword evidence="8" id="KW-1185">Reference proteome</keyword>
<evidence type="ECO:0000313" key="8">
    <source>
        <dbReference type="Proteomes" id="UP000660339"/>
    </source>
</evidence>
<proteinExistence type="inferred from homology"/>
<gene>
    <name evidence="7" type="ORF">Cme02nite_31750</name>
</gene>
<dbReference type="SUPFAM" id="SSF52540">
    <property type="entry name" value="P-loop containing nucleoside triphosphate hydrolases"/>
    <property type="match status" value="1"/>
</dbReference>
<comment type="similarity">
    <text evidence="1">Belongs to the AfsR/DnrI/RedD regulatory family.</text>
</comment>
<evidence type="ECO:0000256" key="1">
    <source>
        <dbReference type="ARBA" id="ARBA00005820"/>
    </source>
</evidence>
<dbReference type="Pfam" id="PF03704">
    <property type="entry name" value="BTAD"/>
    <property type="match status" value="1"/>
</dbReference>
<evidence type="ECO:0000256" key="2">
    <source>
        <dbReference type="ARBA" id="ARBA00023015"/>
    </source>
</evidence>
<dbReference type="InterPro" id="IPR019734">
    <property type="entry name" value="TPR_rpt"/>
</dbReference>
<dbReference type="GO" id="GO:0000160">
    <property type="term" value="P:phosphorelay signal transduction system"/>
    <property type="evidence" value="ECO:0007669"/>
    <property type="project" value="InterPro"/>
</dbReference>
<keyword evidence="4" id="KW-0804">Transcription</keyword>
<dbReference type="CDD" id="cd15831">
    <property type="entry name" value="BTAD"/>
    <property type="match status" value="1"/>
</dbReference>
<feature type="DNA-binding region" description="OmpR/PhoB-type" evidence="5">
    <location>
        <begin position="1"/>
        <end position="101"/>
    </location>
</feature>
<name>A0A8J3L5I2_9ACTN</name>
<protein>
    <submittedName>
        <fullName evidence="7">SARP family transcriptional regulator</fullName>
    </submittedName>
</protein>
<keyword evidence="2" id="KW-0805">Transcription regulation</keyword>
<dbReference type="SUPFAM" id="SSF48452">
    <property type="entry name" value="TPR-like"/>
    <property type="match status" value="2"/>
</dbReference>
<comment type="caution">
    <text evidence="7">The sequence shown here is derived from an EMBL/GenBank/DDBJ whole genome shotgun (WGS) entry which is preliminary data.</text>
</comment>
<dbReference type="Gene3D" id="1.25.40.10">
    <property type="entry name" value="Tetratricopeptide repeat domain"/>
    <property type="match status" value="2"/>
</dbReference>
<dbReference type="PROSITE" id="PS51755">
    <property type="entry name" value="OMPR_PHOB"/>
    <property type="match status" value="1"/>
</dbReference>
<organism evidence="7 8">
    <name type="scientific">Catellatospora methionotrophica</name>
    <dbReference type="NCBI Taxonomy" id="121620"/>
    <lineage>
        <taxon>Bacteria</taxon>
        <taxon>Bacillati</taxon>
        <taxon>Actinomycetota</taxon>
        <taxon>Actinomycetes</taxon>
        <taxon>Micromonosporales</taxon>
        <taxon>Micromonosporaceae</taxon>
        <taxon>Catellatospora</taxon>
    </lineage>
</organism>
<dbReference type="InterPro" id="IPR027417">
    <property type="entry name" value="P-loop_NTPase"/>
</dbReference>
<evidence type="ECO:0000256" key="4">
    <source>
        <dbReference type="ARBA" id="ARBA00023163"/>
    </source>
</evidence>
<dbReference type="GO" id="GO:0003677">
    <property type="term" value="F:DNA binding"/>
    <property type="evidence" value="ECO:0007669"/>
    <property type="project" value="UniProtKB-UniRule"/>
</dbReference>
<dbReference type="GO" id="GO:0043531">
    <property type="term" value="F:ADP binding"/>
    <property type="evidence" value="ECO:0007669"/>
    <property type="project" value="InterPro"/>
</dbReference>
<dbReference type="GO" id="GO:0006355">
    <property type="term" value="P:regulation of DNA-templated transcription"/>
    <property type="evidence" value="ECO:0007669"/>
    <property type="project" value="InterPro"/>
</dbReference>